<evidence type="ECO:0000256" key="2">
    <source>
        <dbReference type="ARBA" id="ARBA00023008"/>
    </source>
</evidence>
<evidence type="ECO:0000313" key="8">
    <source>
        <dbReference type="EMBL" id="PKI68618.1"/>
    </source>
</evidence>
<feature type="region of interest" description="Disordered" evidence="4">
    <location>
        <begin position="131"/>
        <end position="226"/>
    </location>
</feature>
<dbReference type="GeneID" id="116196214"/>
<organism evidence="7 9">
    <name type="scientific">Punica granatum</name>
    <name type="common">Pomegranate</name>
    <dbReference type="NCBI Taxonomy" id="22663"/>
    <lineage>
        <taxon>Eukaryota</taxon>
        <taxon>Viridiplantae</taxon>
        <taxon>Streptophyta</taxon>
        <taxon>Embryophyta</taxon>
        <taxon>Tracheophyta</taxon>
        <taxon>Spermatophyta</taxon>
        <taxon>Magnoliopsida</taxon>
        <taxon>eudicotyledons</taxon>
        <taxon>Gunneridae</taxon>
        <taxon>Pentapetalae</taxon>
        <taxon>rosids</taxon>
        <taxon>malvids</taxon>
        <taxon>Myrtales</taxon>
        <taxon>Lythraceae</taxon>
        <taxon>Punica</taxon>
    </lineage>
</organism>
<keyword evidence="3" id="KW-0325">Glycoprotein</keyword>
<dbReference type="Proteomes" id="UP000233551">
    <property type="component" value="Unassembled WGS sequence"/>
</dbReference>
<evidence type="ECO:0000313" key="7">
    <source>
        <dbReference type="EMBL" id="OWM78582.1"/>
    </source>
</evidence>
<dbReference type="OrthoDB" id="687020at2759"/>
<evidence type="ECO:0000256" key="5">
    <source>
        <dbReference type="SAM" id="SignalP"/>
    </source>
</evidence>
<sequence>MAMSGMFKYLLLGALFIELAAAANYTVGGPSGGWDAVTDEQTWASSQSFHVGDNLIFQYSTSHDVTEVTKADYDSCQASNPIQTYTGGSSVVPLSSPGKRYFICSTVGHCSAGMKLAVNTLASSLAAPAESPAESPIAPSPVAPPPVVPEISPIPSPAPETSLASPSESPVPEITLPTPSESPLPGTSLPVPEVPDSEDPTNSTPMTRTTSPDSPTSSASKGRFPVGFGKGLSFVAVMLMAL</sequence>
<dbReference type="GO" id="GO:0009055">
    <property type="term" value="F:electron transfer activity"/>
    <property type="evidence" value="ECO:0007669"/>
    <property type="project" value="InterPro"/>
</dbReference>
<feature type="domain" description="Phytocyanin" evidence="6">
    <location>
        <begin position="23"/>
        <end position="122"/>
    </location>
</feature>
<dbReference type="GO" id="GO:0046872">
    <property type="term" value="F:metal ion binding"/>
    <property type="evidence" value="ECO:0007669"/>
    <property type="project" value="UniProtKB-KW"/>
</dbReference>
<dbReference type="InterPro" id="IPR039391">
    <property type="entry name" value="Phytocyanin-like"/>
</dbReference>
<comment type="caution">
    <text evidence="7">The sequence shown here is derived from an EMBL/GenBank/DDBJ whole genome shotgun (WGS) entry which is preliminary data.</text>
</comment>
<dbReference type="FunFam" id="2.60.40.420:FF:000003">
    <property type="entry name" value="Blue copper"/>
    <property type="match status" value="1"/>
</dbReference>
<dbReference type="PANTHER" id="PTHR33021">
    <property type="entry name" value="BLUE COPPER PROTEIN"/>
    <property type="match status" value="1"/>
</dbReference>
<dbReference type="InterPro" id="IPR003245">
    <property type="entry name" value="Phytocyanin_dom"/>
</dbReference>
<keyword evidence="1" id="KW-0479">Metal-binding</keyword>
<evidence type="ECO:0000259" key="6">
    <source>
        <dbReference type="PROSITE" id="PS51485"/>
    </source>
</evidence>
<dbReference type="GO" id="GO:0005886">
    <property type="term" value="C:plasma membrane"/>
    <property type="evidence" value="ECO:0007669"/>
    <property type="project" value="TreeGrafter"/>
</dbReference>
<evidence type="ECO:0000256" key="3">
    <source>
        <dbReference type="ARBA" id="ARBA00023180"/>
    </source>
</evidence>
<proteinExistence type="predicted"/>
<feature type="compositionally biased region" description="Low complexity" evidence="4">
    <location>
        <begin position="203"/>
        <end position="220"/>
    </location>
</feature>
<reference evidence="8 10" key="3">
    <citation type="submission" date="2017-11" db="EMBL/GenBank/DDBJ databases">
        <title>De-novo sequencing of pomegranate (Punica granatum L.) genome.</title>
        <authorList>
            <person name="Akparov Z."/>
            <person name="Amiraslanov A."/>
            <person name="Hajiyeva S."/>
            <person name="Abbasov M."/>
            <person name="Kaur K."/>
            <person name="Hamwieh A."/>
            <person name="Solovyev V."/>
            <person name="Salamov A."/>
            <person name="Braich B."/>
            <person name="Kosarev P."/>
            <person name="Mahmoud A."/>
            <person name="Hajiyev E."/>
            <person name="Babayeva S."/>
            <person name="Izzatullayeva V."/>
            <person name="Mammadov A."/>
            <person name="Mammadov A."/>
            <person name="Sharifova S."/>
            <person name="Ojaghi J."/>
            <person name="Eynullazada K."/>
            <person name="Bayramov B."/>
            <person name="Abdulazimova A."/>
            <person name="Shahmuradov I."/>
        </authorList>
    </citation>
    <scope>NUCLEOTIDE SEQUENCE [LARGE SCALE GENOMIC DNA]</scope>
    <source>
        <strain evidence="8">AG2017</strain>
        <strain evidence="10">cv. AG2017</strain>
        <tissue evidence="8">Leaf</tissue>
    </source>
</reference>
<dbReference type="PANTHER" id="PTHR33021:SF492">
    <property type="entry name" value="UCLACYANIN 1"/>
    <property type="match status" value="1"/>
</dbReference>
<evidence type="ECO:0000313" key="10">
    <source>
        <dbReference type="Proteomes" id="UP000233551"/>
    </source>
</evidence>
<dbReference type="Pfam" id="PF02298">
    <property type="entry name" value="Cu_bind_like"/>
    <property type="match status" value="1"/>
</dbReference>
<keyword evidence="2" id="KW-0186">Copper</keyword>
<dbReference type="CDD" id="cd04216">
    <property type="entry name" value="Phytocyanin"/>
    <property type="match status" value="1"/>
</dbReference>
<accession>A0A218X2L0</accession>
<dbReference type="Proteomes" id="UP000197138">
    <property type="component" value="Unassembled WGS sequence"/>
</dbReference>
<feature type="signal peptide" evidence="5">
    <location>
        <begin position="1"/>
        <end position="22"/>
    </location>
</feature>
<name>A0A218X2L0_PUNGR</name>
<dbReference type="STRING" id="22663.A0A218X2L0"/>
<protein>
    <recommendedName>
        <fullName evidence="6">Phytocyanin domain-containing protein</fullName>
    </recommendedName>
</protein>
<gene>
    <name evidence="7" type="ORF">CDL15_Pgr002749</name>
    <name evidence="8" type="ORF">CRG98_011022</name>
</gene>
<dbReference type="InterPro" id="IPR008972">
    <property type="entry name" value="Cupredoxin"/>
</dbReference>
<reference evidence="7" key="2">
    <citation type="submission" date="2017-06" db="EMBL/GenBank/DDBJ databases">
        <title>The pomegranate genome and the genomics of punicalagin biosynthesis.</title>
        <authorList>
            <person name="Xu C."/>
        </authorList>
    </citation>
    <scope>NUCLEOTIDE SEQUENCE [LARGE SCALE GENOMIC DNA]</scope>
    <source>
        <tissue evidence="7">Fresh leaf</tissue>
    </source>
</reference>
<feature type="chain" id="PRO_5014071852" description="Phytocyanin domain-containing protein" evidence="5">
    <location>
        <begin position="23"/>
        <end position="242"/>
    </location>
</feature>
<dbReference type="AlphaFoldDB" id="A0A218X2L0"/>
<keyword evidence="5" id="KW-0732">Signal</keyword>
<dbReference type="EMBL" id="MTKT01002492">
    <property type="protein sequence ID" value="OWM78582.1"/>
    <property type="molecule type" value="Genomic_DNA"/>
</dbReference>
<evidence type="ECO:0000313" key="9">
    <source>
        <dbReference type="Proteomes" id="UP000197138"/>
    </source>
</evidence>
<keyword evidence="10" id="KW-1185">Reference proteome</keyword>
<dbReference type="PROSITE" id="PS51485">
    <property type="entry name" value="PHYTOCYANIN"/>
    <property type="match status" value="1"/>
</dbReference>
<evidence type="ECO:0000256" key="4">
    <source>
        <dbReference type="SAM" id="MobiDB-lite"/>
    </source>
</evidence>
<feature type="compositionally biased region" description="Pro residues" evidence="4">
    <location>
        <begin position="138"/>
        <end position="158"/>
    </location>
</feature>
<evidence type="ECO:0000256" key="1">
    <source>
        <dbReference type="ARBA" id="ARBA00022723"/>
    </source>
</evidence>
<dbReference type="EMBL" id="PGOL01000547">
    <property type="protein sequence ID" value="PKI68618.1"/>
    <property type="molecule type" value="Genomic_DNA"/>
</dbReference>
<reference evidence="9" key="1">
    <citation type="journal article" date="2017" name="Plant J.">
        <title>The pomegranate (Punica granatum L.) genome and the genomics of punicalagin biosynthesis.</title>
        <authorList>
            <person name="Qin G."/>
            <person name="Xu C."/>
            <person name="Ming R."/>
            <person name="Tang H."/>
            <person name="Guyot R."/>
            <person name="Kramer E.M."/>
            <person name="Hu Y."/>
            <person name="Yi X."/>
            <person name="Qi Y."/>
            <person name="Xu X."/>
            <person name="Gao Z."/>
            <person name="Pan H."/>
            <person name="Jian J."/>
            <person name="Tian Y."/>
            <person name="Yue Z."/>
            <person name="Xu Y."/>
        </authorList>
    </citation>
    <scope>NUCLEOTIDE SEQUENCE [LARGE SCALE GENOMIC DNA]</scope>
    <source>
        <strain evidence="9">cv. Dabenzi</strain>
    </source>
</reference>
<dbReference type="SUPFAM" id="SSF49503">
    <property type="entry name" value="Cupredoxins"/>
    <property type="match status" value="1"/>
</dbReference>
<dbReference type="Gene3D" id="2.60.40.420">
    <property type="entry name" value="Cupredoxins - blue copper proteins"/>
    <property type="match status" value="1"/>
</dbReference>